<dbReference type="InterPro" id="IPR036291">
    <property type="entry name" value="NAD(P)-bd_dom_sf"/>
</dbReference>
<dbReference type="SUPFAM" id="SSF51735">
    <property type="entry name" value="NAD(P)-binding Rossmann-fold domains"/>
    <property type="match status" value="1"/>
</dbReference>
<evidence type="ECO:0000313" key="2">
    <source>
        <dbReference type="EMBL" id="PZP44677.1"/>
    </source>
</evidence>
<dbReference type="EMBL" id="QFOI01000302">
    <property type="protein sequence ID" value="PZP44677.1"/>
    <property type="molecule type" value="Genomic_DNA"/>
</dbReference>
<dbReference type="GO" id="GO:0004029">
    <property type="term" value="F:aldehyde dehydrogenase (NAD+) activity"/>
    <property type="evidence" value="ECO:0007669"/>
    <property type="project" value="TreeGrafter"/>
</dbReference>
<feature type="non-terminal residue" evidence="2">
    <location>
        <position position="146"/>
    </location>
</feature>
<dbReference type="Proteomes" id="UP000249645">
    <property type="component" value="Unassembled WGS sequence"/>
</dbReference>
<dbReference type="InterPro" id="IPR016040">
    <property type="entry name" value="NAD(P)-bd_dom"/>
</dbReference>
<name>A0A2W5ESY9_9SPHI</name>
<gene>
    <name evidence="2" type="ORF">DI598_14165</name>
</gene>
<comment type="caution">
    <text evidence="2">The sequence shown here is derived from an EMBL/GenBank/DDBJ whole genome shotgun (WGS) entry which is preliminary data.</text>
</comment>
<dbReference type="Pfam" id="PF13460">
    <property type="entry name" value="NAD_binding_10"/>
    <property type="match status" value="1"/>
</dbReference>
<organism evidence="2 3">
    <name type="scientific">Pseudopedobacter saltans</name>
    <dbReference type="NCBI Taxonomy" id="151895"/>
    <lineage>
        <taxon>Bacteria</taxon>
        <taxon>Pseudomonadati</taxon>
        <taxon>Bacteroidota</taxon>
        <taxon>Sphingobacteriia</taxon>
        <taxon>Sphingobacteriales</taxon>
        <taxon>Sphingobacteriaceae</taxon>
        <taxon>Pseudopedobacter</taxon>
    </lineage>
</organism>
<dbReference type="PANTHER" id="PTHR48079:SF9">
    <property type="entry name" value="PUTATIVE-RELATED"/>
    <property type="match status" value="1"/>
</dbReference>
<accession>A0A2W5ESY9</accession>
<sequence length="146" mass="15154">MKVFVTGASGHIGSVISAQLIAQGHQVIGLVRSEASAEKVKAIGAEPLMGDLTDLDVLKKGASEADGVIHTAFIHDFSKFQENAQIDKAAIEAMGTILEGTDKPIVITSGILGVAKKGEFVLESDANDPASPRFSEKVALELAAKG</sequence>
<dbReference type="InterPro" id="IPR051783">
    <property type="entry name" value="NAD(P)-dependent_oxidoreduct"/>
</dbReference>
<evidence type="ECO:0000259" key="1">
    <source>
        <dbReference type="Pfam" id="PF13460"/>
    </source>
</evidence>
<dbReference type="Gene3D" id="3.40.50.720">
    <property type="entry name" value="NAD(P)-binding Rossmann-like Domain"/>
    <property type="match status" value="1"/>
</dbReference>
<evidence type="ECO:0000313" key="3">
    <source>
        <dbReference type="Proteomes" id="UP000249645"/>
    </source>
</evidence>
<dbReference type="PANTHER" id="PTHR48079">
    <property type="entry name" value="PROTEIN YEEZ"/>
    <property type="match status" value="1"/>
</dbReference>
<dbReference type="AlphaFoldDB" id="A0A2W5ESY9"/>
<reference evidence="2 3" key="1">
    <citation type="submission" date="2017-11" db="EMBL/GenBank/DDBJ databases">
        <title>Infants hospitalized years apart are colonized by the same room-sourced microbial strains.</title>
        <authorList>
            <person name="Brooks B."/>
            <person name="Olm M.R."/>
            <person name="Firek B.A."/>
            <person name="Baker R."/>
            <person name="Thomas B.C."/>
            <person name="Morowitz M.J."/>
            <person name="Banfield J.F."/>
        </authorList>
    </citation>
    <scope>NUCLEOTIDE SEQUENCE [LARGE SCALE GENOMIC DNA]</scope>
    <source>
        <strain evidence="2">S2_009_000_R2_76</strain>
    </source>
</reference>
<feature type="domain" description="NAD(P)-binding" evidence="1">
    <location>
        <begin position="7"/>
        <end position="109"/>
    </location>
</feature>
<protein>
    <recommendedName>
        <fullName evidence="1">NAD(P)-binding domain-containing protein</fullName>
    </recommendedName>
</protein>
<dbReference type="GO" id="GO:0005737">
    <property type="term" value="C:cytoplasm"/>
    <property type="evidence" value="ECO:0007669"/>
    <property type="project" value="TreeGrafter"/>
</dbReference>
<proteinExistence type="predicted"/>